<protein>
    <submittedName>
        <fullName evidence="2">Uncharacterized protein</fullName>
    </submittedName>
</protein>
<dbReference type="EMBL" id="MNUE01000046">
    <property type="protein sequence ID" value="OJD31610.1"/>
    <property type="molecule type" value="Genomic_DNA"/>
</dbReference>
<sequence length="480" mass="53899">MATEEETLTGSPSDMILADQQLHEESHPRKRQRTISFTDDLASEEPTKGVFPCFNDGDVIVTLKDSKRLHVWRLHSGTLAKGSAKIKKALTIEDDLAREVETPDGIKFHLTLAEPQQPPTMPLLVSRALNLIPEDAMTRVVSCRDRNSWAASPTPSGDNSVATQIKVEEQEGWDTSQCPGNLSARTQSEICSAYDNLFRHLYGLPLRLSTTVTVQHSLFRAEVLVSVFRAQGCLPSIRPHLGNVFSQYRRGLFEAIARDPCRWINLSIPLENESIYTEAYVHLVGSLSKYTKLDTRTIQPALMTKIKKKHENLMHAQEKVIGELLRLTIHVDGKPVTMGAQLETWIAVALFRDWLAIELDKTERRAPGTVRHRRETSSTSSTTSPLGIGSLLRRIHRGGDEYLEYDAVLKEAKEVYEVLGSDWEDLAEDLRTLKKFASKVVEKLCANNLMLDPELYGIPYLTCMDVGTKDLPWLAEKEGA</sequence>
<gene>
    <name evidence="2" type="ORF">BKCO1_460006</name>
</gene>
<comment type="caution">
    <text evidence="2">The sequence shown here is derived from an EMBL/GenBank/DDBJ whole genome shotgun (WGS) entry which is preliminary data.</text>
</comment>
<dbReference type="RefSeq" id="XP_020127870.1">
    <property type="nucleotide sequence ID" value="XM_020276320.1"/>
</dbReference>
<dbReference type="STRING" id="236234.A0A1J9QUF0"/>
<name>A0A1J9QUF0_9PEZI</name>
<keyword evidence="3" id="KW-1185">Reference proteome</keyword>
<dbReference type="OrthoDB" id="5280838at2759"/>
<feature type="region of interest" description="Disordered" evidence="1">
    <location>
        <begin position="366"/>
        <end position="385"/>
    </location>
</feature>
<proteinExistence type="predicted"/>
<dbReference type="PANTHER" id="PTHR38119:SF1">
    <property type="entry name" value="BTB DOMAIN-CONTAINING PROTEIN"/>
    <property type="match status" value="1"/>
</dbReference>
<evidence type="ECO:0000313" key="2">
    <source>
        <dbReference type="EMBL" id="OJD31610.1"/>
    </source>
</evidence>
<dbReference type="GeneID" id="31016581"/>
<reference evidence="2 3" key="1">
    <citation type="submission" date="2016-10" db="EMBL/GenBank/DDBJ databases">
        <title>Proteomics and genomics reveal pathogen-plant mechanisms compatible with a hemibiotrophic lifestyle of Diplodia corticola.</title>
        <authorList>
            <person name="Fernandes I."/>
            <person name="De Jonge R."/>
            <person name="Van De Peer Y."/>
            <person name="Devreese B."/>
            <person name="Alves A."/>
            <person name="Esteves A.C."/>
        </authorList>
    </citation>
    <scope>NUCLEOTIDE SEQUENCE [LARGE SCALE GENOMIC DNA]</scope>
    <source>
        <strain evidence="2 3">CBS 112549</strain>
    </source>
</reference>
<organism evidence="2 3">
    <name type="scientific">Diplodia corticola</name>
    <dbReference type="NCBI Taxonomy" id="236234"/>
    <lineage>
        <taxon>Eukaryota</taxon>
        <taxon>Fungi</taxon>
        <taxon>Dikarya</taxon>
        <taxon>Ascomycota</taxon>
        <taxon>Pezizomycotina</taxon>
        <taxon>Dothideomycetes</taxon>
        <taxon>Dothideomycetes incertae sedis</taxon>
        <taxon>Botryosphaeriales</taxon>
        <taxon>Botryosphaeriaceae</taxon>
        <taxon>Diplodia</taxon>
    </lineage>
</organism>
<dbReference type="Proteomes" id="UP000183809">
    <property type="component" value="Unassembled WGS sequence"/>
</dbReference>
<evidence type="ECO:0000313" key="3">
    <source>
        <dbReference type="Proteomes" id="UP000183809"/>
    </source>
</evidence>
<evidence type="ECO:0000256" key="1">
    <source>
        <dbReference type="SAM" id="MobiDB-lite"/>
    </source>
</evidence>
<accession>A0A1J9QUF0</accession>
<dbReference type="PANTHER" id="PTHR38119">
    <property type="entry name" value="BTB DOMAIN-CONTAINING PROTEIN-RELATED"/>
    <property type="match status" value="1"/>
</dbReference>
<dbReference type="AlphaFoldDB" id="A0A1J9QUF0"/>